<feature type="compositionally biased region" description="Gly residues" evidence="1">
    <location>
        <begin position="67"/>
        <end position="76"/>
    </location>
</feature>
<dbReference type="AlphaFoldDB" id="A0A378YF32"/>
<feature type="region of interest" description="Disordered" evidence="1">
    <location>
        <begin position="37"/>
        <end position="76"/>
    </location>
</feature>
<evidence type="ECO:0000313" key="3">
    <source>
        <dbReference type="Proteomes" id="UP000255467"/>
    </source>
</evidence>
<evidence type="ECO:0000313" key="2">
    <source>
        <dbReference type="EMBL" id="SUA75782.1"/>
    </source>
</evidence>
<dbReference type="Proteomes" id="UP000255467">
    <property type="component" value="Unassembled WGS sequence"/>
</dbReference>
<sequence length="76" mass="7733">MTRLRPAATDTGRVANADRARLPLAEVGCGVRVVRSRPAPGARSHSVPVPPGGAWPVGTLKRLGGSVLPGGSGEVR</sequence>
<proteinExistence type="predicted"/>
<dbReference type="EMBL" id="UGRY01000002">
    <property type="protein sequence ID" value="SUA75782.1"/>
    <property type="molecule type" value="Genomic_DNA"/>
</dbReference>
<evidence type="ECO:0000256" key="1">
    <source>
        <dbReference type="SAM" id="MobiDB-lite"/>
    </source>
</evidence>
<protein>
    <submittedName>
        <fullName evidence="2">Uncharacterized protein</fullName>
    </submittedName>
</protein>
<organism evidence="2 3">
    <name type="scientific">Nocardia otitidiscaviarum</name>
    <dbReference type="NCBI Taxonomy" id="1823"/>
    <lineage>
        <taxon>Bacteria</taxon>
        <taxon>Bacillati</taxon>
        <taxon>Actinomycetota</taxon>
        <taxon>Actinomycetes</taxon>
        <taxon>Mycobacteriales</taxon>
        <taxon>Nocardiaceae</taxon>
        <taxon>Nocardia</taxon>
    </lineage>
</organism>
<accession>A0A378YF32</accession>
<keyword evidence="3" id="KW-1185">Reference proteome</keyword>
<dbReference type="STRING" id="1406858.GCA_000710895_06122"/>
<name>A0A378YF32_9NOCA</name>
<gene>
    <name evidence="2" type="ORF">NCTC1934_02237</name>
</gene>
<reference evidence="2 3" key="1">
    <citation type="submission" date="2018-06" db="EMBL/GenBank/DDBJ databases">
        <authorList>
            <consortium name="Pathogen Informatics"/>
            <person name="Doyle S."/>
        </authorList>
    </citation>
    <scope>NUCLEOTIDE SEQUENCE [LARGE SCALE GENOMIC DNA]</scope>
    <source>
        <strain evidence="2 3">NCTC1934</strain>
    </source>
</reference>